<feature type="region of interest" description="Disordered" evidence="1">
    <location>
        <begin position="1"/>
        <end position="27"/>
    </location>
</feature>
<evidence type="ECO:0000313" key="5">
    <source>
        <dbReference type="Proteomes" id="UP000253495"/>
    </source>
</evidence>
<protein>
    <recommendedName>
        <fullName evidence="3">DUF6542 domain-containing protein</fullName>
    </recommendedName>
</protein>
<feature type="transmembrane region" description="Helical" evidence="2">
    <location>
        <begin position="71"/>
        <end position="88"/>
    </location>
</feature>
<feature type="compositionally biased region" description="Basic and acidic residues" evidence="1">
    <location>
        <begin position="318"/>
        <end position="327"/>
    </location>
</feature>
<evidence type="ECO:0000313" key="4">
    <source>
        <dbReference type="EMBL" id="RCW40048.1"/>
    </source>
</evidence>
<keyword evidence="5" id="KW-1185">Reference proteome</keyword>
<gene>
    <name evidence="4" type="ORF">DFQ14_113131</name>
</gene>
<feature type="region of interest" description="Disordered" evidence="1">
    <location>
        <begin position="166"/>
        <end position="366"/>
    </location>
</feature>
<keyword evidence="2" id="KW-0472">Membrane</keyword>
<name>A0A368VK75_9ACTN</name>
<evidence type="ECO:0000259" key="3">
    <source>
        <dbReference type="Pfam" id="PF20177"/>
    </source>
</evidence>
<feature type="compositionally biased region" description="Low complexity" evidence="1">
    <location>
        <begin position="283"/>
        <end position="296"/>
    </location>
</feature>
<organism evidence="4 5">
    <name type="scientific">Halopolyspora algeriensis</name>
    <dbReference type="NCBI Taxonomy" id="1500506"/>
    <lineage>
        <taxon>Bacteria</taxon>
        <taxon>Bacillati</taxon>
        <taxon>Actinomycetota</taxon>
        <taxon>Actinomycetes</taxon>
        <taxon>Actinomycetes incertae sedis</taxon>
        <taxon>Halopolyspora</taxon>
    </lineage>
</organism>
<sequence>MTALPEHQSASSPRGDNPRGDSTDGDTTGWAEHSAFGAIRGVPWWGAVLLATLLTALGTLLDVLIRTKPGILFTTCYVVGCLLAIALVRRKSLFGPMVQPPLILAIIMPAVVLAAGSGIPQDAGTTATALAVISPLIKGFPAMAITTGAVLGIGLLRMFVLERGKPGSGPRGDAPTSTANKASKSSAGRAPGGKPDTGRKTRAGDSGSKKRPSEASSRQRPPGRGTGPRPPEAGSESDQRAPGRPQRRGDTGRNPAPGRGRPQGETGKQRPRPGADEGGAPNGRGARPRGQARGEQPPGRQNERSRGQPPAGPSGSEARPERGERPHPPGRGSGPRPAPGRGKPPEQPPGGTPPRRSRPPRRDGGR</sequence>
<dbReference type="EMBL" id="QPJC01000013">
    <property type="protein sequence ID" value="RCW40048.1"/>
    <property type="molecule type" value="Genomic_DNA"/>
</dbReference>
<keyword evidence="2" id="KW-0812">Transmembrane</keyword>
<feature type="transmembrane region" description="Helical" evidence="2">
    <location>
        <begin position="139"/>
        <end position="161"/>
    </location>
</feature>
<dbReference type="InterPro" id="IPR046672">
    <property type="entry name" value="DUF6542"/>
</dbReference>
<evidence type="ECO:0000256" key="2">
    <source>
        <dbReference type="SAM" id="Phobius"/>
    </source>
</evidence>
<feature type="compositionally biased region" description="Low complexity" evidence="1">
    <location>
        <begin position="174"/>
        <end position="187"/>
    </location>
</feature>
<reference evidence="4 5" key="1">
    <citation type="submission" date="2018-07" db="EMBL/GenBank/DDBJ databases">
        <title>Genomic Encyclopedia of Type Strains, Phase III (KMG-III): the genomes of soil and plant-associated and newly described type strains.</title>
        <authorList>
            <person name="Whitman W."/>
        </authorList>
    </citation>
    <scope>NUCLEOTIDE SEQUENCE [LARGE SCALE GENOMIC DNA]</scope>
    <source>
        <strain evidence="4 5">CECT 8575</strain>
    </source>
</reference>
<dbReference type="Proteomes" id="UP000253495">
    <property type="component" value="Unassembled WGS sequence"/>
</dbReference>
<dbReference type="Pfam" id="PF20177">
    <property type="entry name" value="DUF6542"/>
    <property type="match status" value="1"/>
</dbReference>
<feature type="compositionally biased region" description="Basic and acidic residues" evidence="1">
    <location>
        <begin position="237"/>
        <end position="251"/>
    </location>
</feature>
<proteinExistence type="predicted"/>
<feature type="transmembrane region" description="Helical" evidence="2">
    <location>
        <begin position="100"/>
        <end position="119"/>
    </location>
</feature>
<comment type="caution">
    <text evidence="4">The sequence shown here is derived from an EMBL/GenBank/DDBJ whole genome shotgun (WGS) entry which is preliminary data.</text>
</comment>
<evidence type="ECO:0000256" key="1">
    <source>
        <dbReference type="SAM" id="MobiDB-lite"/>
    </source>
</evidence>
<feature type="compositionally biased region" description="Basic and acidic residues" evidence="1">
    <location>
        <begin position="196"/>
        <end position="213"/>
    </location>
</feature>
<keyword evidence="2" id="KW-1133">Transmembrane helix</keyword>
<feature type="domain" description="DUF6542" evidence="3">
    <location>
        <begin position="41"/>
        <end position="163"/>
    </location>
</feature>
<dbReference type="RefSeq" id="WP_114454492.1">
    <property type="nucleotide sequence ID" value="NZ_QPJC01000013.1"/>
</dbReference>
<feature type="transmembrane region" description="Helical" evidence="2">
    <location>
        <begin position="44"/>
        <end position="65"/>
    </location>
</feature>
<dbReference type="AlphaFoldDB" id="A0A368VK75"/>
<accession>A0A368VK75</accession>